<dbReference type="Proteomes" id="UP001231189">
    <property type="component" value="Unassembled WGS sequence"/>
</dbReference>
<dbReference type="InterPro" id="IPR004242">
    <property type="entry name" value="Transposase_21"/>
</dbReference>
<dbReference type="Pfam" id="PF02992">
    <property type="entry name" value="Transposase_21"/>
    <property type="match status" value="1"/>
</dbReference>
<name>A0AAD8STP6_LOLMU</name>
<evidence type="ECO:0000313" key="3">
    <source>
        <dbReference type="EMBL" id="KAK1663709.1"/>
    </source>
</evidence>
<gene>
    <name evidence="3" type="ORF">QYE76_051868</name>
</gene>
<dbReference type="PANTHER" id="PTHR10775">
    <property type="entry name" value="OS08G0208400 PROTEIN"/>
    <property type="match status" value="1"/>
</dbReference>
<keyword evidence="4" id="KW-1185">Reference proteome</keyword>
<dbReference type="Pfam" id="PF13960">
    <property type="entry name" value="DUF4218"/>
    <property type="match status" value="1"/>
</dbReference>
<evidence type="ECO:0000259" key="2">
    <source>
        <dbReference type="Pfam" id="PF13960"/>
    </source>
</evidence>
<organism evidence="3 4">
    <name type="scientific">Lolium multiflorum</name>
    <name type="common">Italian ryegrass</name>
    <name type="synonym">Lolium perenne subsp. multiflorum</name>
    <dbReference type="NCBI Taxonomy" id="4521"/>
    <lineage>
        <taxon>Eukaryota</taxon>
        <taxon>Viridiplantae</taxon>
        <taxon>Streptophyta</taxon>
        <taxon>Embryophyta</taxon>
        <taxon>Tracheophyta</taxon>
        <taxon>Spermatophyta</taxon>
        <taxon>Magnoliopsida</taxon>
        <taxon>Liliopsida</taxon>
        <taxon>Poales</taxon>
        <taxon>Poaceae</taxon>
        <taxon>BOP clade</taxon>
        <taxon>Pooideae</taxon>
        <taxon>Poodae</taxon>
        <taxon>Poeae</taxon>
        <taxon>Poeae Chloroplast Group 2 (Poeae type)</taxon>
        <taxon>Loliodinae</taxon>
        <taxon>Loliinae</taxon>
        <taxon>Lolium</taxon>
    </lineage>
</organism>
<sequence>MSEESARQMTWHKHGIRYPDADKKKKMKHPADGQAWKHFDSTYPNQAKDARNVRIAIATDGFNPFGMSARSYSCWPVFVIPLNLPPGVLMQRKNIFLTLVIPGPDYPGKNLSVYMQPLIDDLHHSWENGTWTYDRASKKNFLMKVWFQYSMHDLPGYALFCGHCTAGKMPCPVCRHALKFIWLKKGGKYSAFDKHRQFLEAGHRFREDKKNFTKDTVVTEVNTVPTFDGATVVRELHALKTSPTGGFVGYGETHNWTHVAGLTQLPYYKDLKLPHNIDVMHTEKNVGESVFNTVLNIPEKTKDNVKARVDQEMLCDRKKLNMKPPQHNRKNWVKPKADFCLDGAQKKEAFSWLKHVVRFPDGYASNISNGVNLSTGKVTGLKSHDYHIWIERLMPVMLRGYLPDRVWRPLAELSHFFRTLCAKEICEDMMKKLCEKVPELLCKLEIIFPPGFFTPMVHLILHLAYEVAANGGQEIPRIQVWQAAHKKKELVEGKVVYYGNTEESVDSYKKAFKSLHGEDSDPLSEPFDEMAVMISGHGKPHGRISILNEALFAALAAGGPPPQYVEPPVIPPLPKMPTKAEFLAQFHGGTPGSSTHSNNPFGRAAASSPYASPAERTPLHFGGPSPGHSAGVSPRRESLMMLSKVIQDDLLILSLDYVWMLLSSWHVVYDR</sequence>
<dbReference type="InterPro" id="IPR025452">
    <property type="entry name" value="DUF4218"/>
</dbReference>
<protein>
    <recommendedName>
        <fullName evidence="2">DUF4218 domain-containing protein</fullName>
    </recommendedName>
</protein>
<feature type="domain" description="DUF4218" evidence="2">
    <location>
        <begin position="420"/>
        <end position="469"/>
    </location>
</feature>
<reference evidence="3" key="1">
    <citation type="submission" date="2023-07" db="EMBL/GenBank/DDBJ databases">
        <title>A chromosome-level genome assembly of Lolium multiflorum.</title>
        <authorList>
            <person name="Chen Y."/>
            <person name="Copetti D."/>
            <person name="Kolliker R."/>
            <person name="Studer B."/>
        </authorList>
    </citation>
    <scope>NUCLEOTIDE SEQUENCE</scope>
    <source>
        <strain evidence="3">02402/16</strain>
        <tissue evidence="3">Leaf</tissue>
    </source>
</reference>
<accession>A0AAD8STP6</accession>
<comment type="caution">
    <text evidence="3">The sequence shown here is derived from an EMBL/GenBank/DDBJ whole genome shotgun (WGS) entry which is preliminary data.</text>
</comment>
<evidence type="ECO:0000256" key="1">
    <source>
        <dbReference type="SAM" id="MobiDB-lite"/>
    </source>
</evidence>
<evidence type="ECO:0000313" key="4">
    <source>
        <dbReference type="Proteomes" id="UP001231189"/>
    </source>
</evidence>
<feature type="compositionally biased region" description="Low complexity" evidence="1">
    <location>
        <begin position="604"/>
        <end position="614"/>
    </location>
</feature>
<proteinExistence type="predicted"/>
<feature type="region of interest" description="Disordered" evidence="1">
    <location>
        <begin position="587"/>
        <end position="633"/>
    </location>
</feature>
<dbReference type="PANTHER" id="PTHR10775:SF185">
    <property type="entry name" value="OS08G0208400 PROTEIN"/>
    <property type="match status" value="1"/>
</dbReference>
<dbReference type="EMBL" id="JAUUTY010000003">
    <property type="protein sequence ID" value="KAK1663709.1"/>
    <property type="molecule type" value="Genomic_DNA"/>
</dbReference>
<dbReference type="AlphaFoldDB" id="A0AAD8STP6"/>